<dbReference type="EMBL" id="CP003380">
    <property type="protein sequence ID" value="AFJ01742.1"/>
    <property type="molecule type" value="Genomic_DNA"/>
</dbReference>
<evidence type="ECO:0000259" key="4">
    <source>
        <dbReference type="Pfam" id="PF25973"/>
    </source>
</evidence>
<organism evidence="5 6">
    <name type="scientific">Methylophaga frappieri (strain ATCC BAA-2434 / DSM 25690 / JAM7)</name>
    <dbReference type="NCBI Taxonomy" id="754477"/>
    <lineage>
        <taxon>Bacteria</taxon>
        <taxon>Pseudomonadati</taxon>
        <taxon>Pseudomonadota</taxon>
        <taxon>Gammaproteobacteria</taxon>
        <taxon>Thiotrichales</taxon>
        <taxon>Piscirickettsiaceae</taxon>
        <taxon>Methylophaga</taxon>
    </lineage>
</organism>
<dbReference type="Gene3D" id="2.40.30.170">
    <property type="match status" value="1"/>
</dbReference>
<keyword evidence="2" id="KW-0175">Coiled coil</keyword>
<dbReference type="HOGENOM" id="CLU_018816_18_3_6"/>
<dbReference type="RefSeq" id="WP_014703164.1">
    <property type="nucleotide sequence ID" value="NC_017856.1"/>
</dbReference>
<dbReference type="GO" id="GO:1990281">
    <property type="term" value="C:efflux pump complex"/>
    <property type="evidence" value="ECO:0007669"/>
    <property type="project" value="TreeGrafter"/>
</dbReference>
<evidence type="ECO:0000313" key="5">
    <source>
        <dbReference type="EMBL" id="AFJ01742.1"/>
    </source>
</evidence>
<dbReference type="eggNOG" id="COG0845">
    <property type="taxonomic scope" value="Bacteria"/>
</dbReference>
<accession>I1YFP9</accession>
<dbReference type="PANTHER" id="PTHR30469">
    <property type="entry name" value="MULTIDRUG RESISTANCE PROTEIN MDTA"/>
    <property type="match status" value="1"/>
</dbReference>
<evidence type="ECO:0000256" key="1">
    <source>
        <dbReference type="ARBA" id="ARBA00009477"/>
    </source>
</evidence>
<dbReference type="Gene3D" id="2.40.50.100">
    <property type="match status" value="1"/>
</dbReference>
<feature type="domain" description="CzcB-like barrel-sandwich hybrid" evidence="4">
    <location>
        <begin position="75"/>
        <end position="212"/>
    </location>
</feature>
<feature type="coiled-coil region" evidence="2">
    <location>
        <begin position="161"/>
        <end position="188"/>
    </location>
</feature>
<protein>
    <submittedName>
        <fullName evidence="5">Membrane fusion protein of RND family multidrug efflux pump</fullName>
    </submittedName>
</protein>
<dbReference type="Proteomes" id="UP000009145">
    <property type="component" value="Chromosome"/>
</dbReference>
<dbReference type="OrthoDB" id="9781888at2"/>
<dbReference type="GO" id="GO:0015562">
    <property type="term" value="F:efflux transmembrane transporter activity"/>
    <property type="evidence" value="ECO:0007669"/>
    <property type="project" value="TreeGrafter"/>
</dbReference>
<dbReference type="STRING" id="754477.Q7C_569"/>
<dbReference type="AlphaFoldDB" id="I1YFP9"/>
<dbReference type="InterPro" id="IPR006143">
    <property type="entry name" value="RND_pump_MFP"/>
</dbReference>
<name>I1YFP9_METFJ</name>
<dbReference type="PATRIC" id="fig|754477.3.peg.563"/>
<dbReference type="KEGG" id="mec:Q7C_569"/>
<keyword evidence="3" id="KW-1133">Transmembrane helix</keyword>
<comment type="similarity">
    <text evidence="1">Belongs to the membrane fusion protein (MFP) (TC 8.A.1) family.</text>
</comment>
<sequence precursor="true">MKVKTVIAFLLALIVMIGVYFWTQQSIERFENRPIMKRDAPVVRPDISVITVSAQSYQAEVSAFGAVQPRFNITLSAQVAGQVETLANNFETGRLVNKGDVLLTLENSAYRAAVALAEQQLAENQLLLLQEQRQGQQAAAEWRASGLSGDPDDLVLRKPQLAQAEAAVNNAQAQLNNAKKELAFSHVKAPFDALIVSRDVSPGSYVQAGTAIGTLYSTDRVEVAVTLSEYEWQNLSTAEHMMNTKWPVKLTSVESKASWQGHVLRTEQHLDGITRQRALIVGIEKPLQQTPPLNPGTFVAVALAGAELDGLWRLPLTSLSQRGDIWYVNADNNLAKFAATPVFSDAQYIYISPPPTLTEDKQHVLIQPLDSYLAGMAVNPVSTMENAND</sequence>
<feature type="transmembrane region" description="Helical" evidence="3">
    <location>
        <begin position="6"/>
        <end position="23"/>
    </location>
</feature>
<evidence type="ECO:0000256" key="2">
    <source>
        <dbReference type="SAM" id="Coils"/>
    </source>
</evidence>
<evidence type="ECO:0000256" key="3">
    <source>
        <dbReference type="SAM" id="Phobius"/>
    </source>
</evidence>
<reference evidence="5 6" key="1">
    <citation type="journal article" date="2012" name="J. Bacteriol.">
        <title>Complete genome sequences of Methylophaga sp. strain JAM1 and Methylophaga sp. strain JAM7.</title>
        <authorList>
            <person name="Villeneuve C."/>
            <person name="Martineau C."/>
            <person name="Mauffrey F."/>
            <person name="Villemur R."/>
        </authorList>
    </citation>
    <scope>NUCLEOTIDE SEQUENCE [LARGE SCALE GENOMIC DNA]</scope>
    <source>
        <strain evidence="5 6">JAM7</strain>
    </source>
</reference>
<gene>
    <name evidence="5" type="ordered locus">Q7C_569</name>
</gene>
<keyword evidence="6" id="KW-1185">Reference proteome</keyword>
<keyword evidence="3" id="KW-0812">Transmembrane</keyword>
<evidence type="ECO:0000313" key="6">
    <source>
        <dbReference type="Proteomes" id="UP000009145"/>
    </source>
</evidence>
<dbReference type="Pfam" id="PF25973">
    <property type="entry name" value="BSH_CzcB"/>
    <property type="match status" value="1"/>
</dbReference>
<dbReference type="SUPFAM" id="SSF111369">
    <property type="entry name" value="HlyD-like secretion proteins"/>
    <property type="match status" value="1"/>
</dbReference>
<keyword evidence="3" id="KW-0472">Membrane</keyword>
<dbReference type="NCBIfam" id="TIGR01730">
    <property type="entry name" value="RND_mfp"/>
    <property type="match status" value="1"/>
</dbReference>
<dbReference type="PANTHER" id="PTHR30469:SF12">
    <property type="entry name" value="MULTIDRUG RESISTANCE PROTEIN MDTA"/>
    <property type="match status" value="1"/>
</dbReference>
<dbReference type="InterPro" id="IPR058647">
    <property type="entry name" value="BSH_CzcB-like"/>
</dbReference>
<proteinExistence type="inferred from homology"/>
<dbReference type="Gene3D" id="1.10.287.470">
    <property type="entry name" value="Helix hairpin bin"/>
    <property type="match status" value="1"/>
</dbReference>